<proteinExistence type="predicted"/>
<dbReference type="AlphaFoldDB" id="T0YKX1"/>
<accession>T0YKX1</accession>
<sequence>QWTHREEEFVKRAGFVLIAETAVRGKKSGDEVYLDYLDIIRKMKGDDRNFVRKAASWALRQIGKRNMWLHGRAIEVAEGLAATQSNPRRWVGKDALRELRKESVARRVEKKSR</sequence>
<dbReference type="Gene3D" id="1.25.10.90">
    <property type="match status" value="1"/>
</dbReference>
<protein>
    <recommendedName>
        <fullName evidence="2">DNA alkylation repair enzyme</fullName>
    </recommendedName>
</protein>
<gene>
    <name evidence="1" type="ORF">B2A_13492</name>
</gene>
<feature type="non-terminal residue" evidence="1">
    <location>
        <position position="1"/>
    </location>
</feature>
<dbReference type="EMBL" id="AUZZ01009772">
    <property type="protein sequence ID" value="EQD32572.1"/>
    <property type="molecule type" value="Genomic_DNA"/>
</dbReference>
<dbReference type="Pfam" id="PF08713">
    <property type="entry name" value="DNA_alkylation"/>
    <property type="match status" value="1"/>
</dbReference>
<evidence type="ECO:0000313" key="1">
    <source>
        <dbReference type="EMBL" id="EQD32572.1"/>
    </source>
</evidence>
<reference evidence="1" key="1">
    <citation type="submission" date="2013-08" db="EMBL/GenBank/DDBJ databases">
        <authorList>
            <person name="Mendez C."/>
            <person name="Richter M."/>
            <person name="Ferrer M."/>
            <person name="Sanchez J."/>
        </authorList>
    </citation>
    <scope>NUCLEOTIDE SEQUENCE</scope>
</reference>
<organism evidence="1">
    <name type="scientific">mine drainage metagenome</name>
    <dbReference type="NCBI Taxonomy" id="410659"/>
    <lineage>
        <taxon>unclassified sequences</taxon>
        <taxon>metagenomes</taxon>
        <taxon>ecological metagenomes</taxon>
    </lineage>
</organism>
<reference evidence="1" key="2">
    <citation type="journal article" date="2014" name="ISME J.">
        <title>Microbial stratification in low pH oxic and suboxic macroscopic growths along an acid mine drainage.</title>
        <authorList>
            <person name="Mendez-Garcia C."/>
            <person name="Mesa V."/>
            <person name="Sprenger R.R."/>
            <person name="Richter M."/>
            <person name="Diez M.S."/>
            <person name="Solano J."/>
            <person name="Bargiela R."/>
            <person name="Golyshina O.V."/>
            <person name="Manteca A."/>
            <person name="Ramos J.L."/>
            <person name="Gallego J.R."/>
            <person name="Llorente I."/>
            <person name="Martins Dos Santos V.A."/>
            <person name="Jensen O.N."/>
            <person name="Pelaez A.I."/>
            <person name="Sanchez J."/>
            <person name="Ferrer M."/>
        </authorList>
    </citation>
    <scope>NUCLEOTIDE SEQUENCE</scope>
</reference>
<dbReference type="InterPro" id="IPR016024">
    <property type="entry name" value="ARM-type_fold"/>
</dbReference>
<name>T0YKX1_9ZZZZ</name>
<dbReference type="InterPro" id="IPR014825">
    <property type="entry name" value="DNA_alkylation"/>
</dbReference>
<evidence type="ECO:0008006" key="2">
    <source>
        <dbReference type="Google" id="ProtNLM"/>
    </source>
</evidence>
<comment type="caution">
    <text evidence="1">The sequence shown here is derived from an EMBL/GenBank/DDBJ whole genome shotgun (WGS) entry which is preliminary data.</text>
</comment>
<dbReference type="SUPFAM" id="SSF48371">
    <property type="entry name" value="ARM repeat"/>
    <property type="match status" value="1"/>
</dbReference>